<reference evidence="3" key="1">
    <citation type="submission" date="2025-08" db="UniProtKB">
        <authorList>
            <consortium name="RefSeq"/>
        </authorList>
    </citation>
    <scope>IDENTIFICATION</scope>
</reference>
<organism evidence="2 3">
    <name type="scientific">Vicugna pacos</name>
    <name type="common">Alpaca</name>
    <name type="synonym">Lama pacos</name>
    <dbReference type="NCBI Taxonomy" id="30538"/>
    <lineage>
        <taxon>Eukaryota</taxon>
        <taxon>Metazoa</taxon>
        <taxon>Chordata</taxon>
        <taxon>Craniata</taxon>
        <taxon>Vertebrata</taxon>
        <taxon>Euteleostomi</taxon>
        <taxon>Mammalia</taxon>
        <taxon>Eutheria</taxon>
        <taxon>Laurasiatheria</taxon>
        <taxon>Artiodactyla</taxon>
        <taxon>Tylopoda</taxon>
        <taxon>Camelidae</taxon>
        <taxon>Vicugna</taxon>
    </lineage>
</organism>
<gene>
    <name evidence="3" type="primary">LOC140697450</name>
</gene>
<feature type="compositionally biased region" description="Basic residues" evidence="1">
    <location>
        <begin position="31"/>
        <end position="52"/>
    </location>
</feature>
<dbReference type="RefSeq" id="XP_072821305.1">
    <property type="nucleotide sequence ID" value="XM_072965204.1"/>
</dbReference>
<dbReference type="Proteomes" id="UP001652581">
    <property type="component" value="Chromosome 7"/>
</dbReference>
<proteinExistence type="predicted"/>
<evidence type="ECO:0000256" key="1">
    <source>
        <dbReference type="SAM" id="MobiDB-lite"/>
    </source>
</evidence>
<accession>A0ABM5DK73</accession>
<keyword evidence="2" id="KW-1185">Reference proteome</keyword>
<feature type="region of interest" description="Disordered" evidence="1">
    <location>
        <begin position="143"/>
        <end position="174"/>
    </location>
</feature>
<feature type="region of interest" description="Disordered" evidence="1">
    <location>
        <begin position="31"/>
        <end position="66"/>
    </location>
</feature>
<evidence type="ECO:0000313" key="2">
    <source>
        <dbReference type="Proteomes" id="UP001652581"/>
    </source>
</evidence>
<protein>
    <submittedName>
        <fullName evidence="3">Uncharacterized protein isoform X1</fullName>
    </submittedName>
</protein>
<sequence>MPPLLPLPNSGTVSDSAPCARSVSLPLALGKWRRRRRRPRRRRRRRRRRQVHGARPPRSAGAEGEGTKLPAAILLVGCRPPLPLHGGSKTANWRQKGGQNLRLFHNRCIQQFIEVWPPAQGELGWGVTRRPLGAEAAPVRRLRAPDKSGAGESSAVSMEERETEEIGGRSSRKNTATISAASLPPCIGHDATPNSPGPWRTPLRLNLEQPPSSGMPAAASLLCCVPGGSDCSLFVVLCERGQSNHVPAVRMTCV</sequence>
<evidence type="ECO:0000313" key="3">
    <source>
        <dbReference type="RefSeq" id="XP_072821305.1"/>
    </source>
</evidence>
<feature type="compositionally biased region" description="Basic and acidic residues" evidence="1">
    <location>
        <begin position="158"/>
        <end position="167"/>
    </location>
</feature>
<name>A0ABM5DK73_VICPA</name>
<dbReference type="GeneID" id="140697450"/>